<evidence type="ECO:0000256" key="1">
    <source>
        <dbReference type="SAM" id="MobiDB-lite"/>
    </source>
</evidence>
<evidence type="ECO:0000313" key="3">
    <source>
        <dbReference type="EMBL" id="EKF31936.1"/>
    </source>
</evidence>
<reference evidence="3 4" key="1">
    <citation type="journal article" date="2012" name="BMC Genomics">
        <title>Comparative genomic analysis of human infective Trypanosoma cruzi lineages with the bat-restricted subspecies T. cruzi marinkellei.</title>
        <authorList>
            <person name="Franzen O."/>
            <person name="Talavera-Lopez C."/>
            <person name="Ochaya S."/>
            <person name="Butler C.E."/>
            <person name="Messenger L.A."/>
            <person name="Lewis M.D."/>
            <person name="Llewellyn M.S."/>
            <person name="Marinkelle C.J."/>
            <person name="Tyler K.M."/>
            <person name="Miles M.A."/>
            <person name="Andersson B."/>
        </authorList>
    </citation>
    <scope>NUCLEOTIDE SEQUENCE [LARGE SCALE GENOMIC DNA]</scope>
    <source>
        <strain evidence="3 4">B7</strain>
    </source>
</reference>
<feature type="domain" description="PH-like" evidence="2">
    <location>
        <begin position="317"/>
        <end position="501"/>
    </location>
</feature>
<accession>K2NAM9</accession>
<dbReference type="EMBL" id="AHKC01010527">
    <property type="protein sequence ID" value="EKF31936.1"/>
    <property type="molecule type" value="Genomic_DNA"/>
</dbReference>
<dbReference type="Pfam" id="PF25406">
    <property type="entry name" value="PH_31"/>
    <property type="match status" value="1"/>
</dbReference>
<protein>
    <recommendedName>
        <fullName evidence="2">PH-like domain-containing protein</fullName>
    </recommendedName>
</protein>
<organism evidence="3 4">
    <name type="scientific">Trypanosoma cruzi marinkellei</name>
    <dbReference type="NCBI Taxonomy" id="85056"/>
    <lineage>
        <taxon>Eukaryota</taxon>
        <taxon>Discoba</taxon>
        <taxon>Euglenozoa</taxon>
        <taxon>Kinetoplastea</taxon>
        <taxon>Metakinetoplastina</taxon>
        <taxon>Trypanosomatida</taxon>
        <taxon>Trypanosomatidae</taxon>
        <taxon>Trypanosoma</taxon>
        <taxon>Schizotrypanum</taxon>
    </lineage>
</organism>
<comment type="caution">
    <text evidence="3">The sequence shown here is derived from an EMBL/GenBank/DDBJ whole genome shotgun (WGS) entry which is preliminary data.</text>
</comment>
<sequence>MHVFVSFYPSYSAPTFLKVLSFFFFSFCLFRDFQVTLFYWEGALNPLTGKHRHTTHMRRGGTHVSPSAFVPKLSINRSGDSLPDRPDLDALGKERHDLFTANSTATSGGSRGWNAFTGGAAAAVDSSNNYNNNNSSRYTNNNETISAYDQSSPTPHNTSALFFAGTSKVKAPGNSVDSSRLDEAFHGNIIKGYASAGSNNDIGRTNKRNEINSGAATFAKHDDTRGPVSRGWQRVAHHFMHGNLRGASAPARAGRALRGDVGKIPSSTPHSSSFEDSYSSSTSEDSEMSFKDSVLFDLDVEPVVPPEVLCASQSHVFAWARHPRHAIILSLFRSRGFVLPRYADLVEYHMSEVFLHYIDLCCRGAYFVRYQAKSSPKERFFSIRMLPREMTTRTSEKIPYLAWTMHRAGVQLAGCVPLEQLVGITVNARSASFRPHFLSLHTIRGPRVDNHRLKLPTEGGFSLWFIDRRHGTARSVDLLTCNPTVFDVWTKAFKGLVSVNSSSLVQVPLTSAGASSELEKLTKEAQQQVEKSLL</sequence>
<name>K2NAM9_TRYCR</name>
<dbReference type="OrthoDB" id="263079at2759"/>
<gene>
    <name evidence="3" type="ORF">MOQ_004218</name>
</gene>
<keyword evidence="4" id="KW-1185">Reference proteome</keyword>
<dbReference type="AlphaFoldDB" id="K2NAM9"/>
<dbReference type="InterPro" id="IPR057608">
    <property type="entry name" value="PH_2_kinetoplastids"/>
</dbReference>
<evidence type="ECO:0000313" key="4">
    <source>
        <dbReference type="Proteomes" id="UP000007350"/>
    </source>
</evidence>
<proteinExistence type="predicted"/>
<dbReference type="Proteomes" id="UP000007350">
    <property type="component" value="Unassembled WGS sequence"/>
</dbReference>
<dbReference type="Gene3D" id="2.30.29.30">
    <property type="entry name" value="Pleckstrin-homology domain (PH domain)/Phosphotyrosine-binding domain (PTB)"/>
    <property type="match status" value="1"/>
</dbReference>
<feature type="compositionally biased region" description="Low complexity" evidence="1">
    <location>
        <begin position="271"/>
        <end position="283"/>
    </location>
</feature>
<feature type="region of interest" description="Disordered" evidence="1">
    <location>
        <begin position="259"/>
        <end position="285"/>
    </location>
</feature>
<evidence type="ECO:0000259" key="2">
    <source>
        <dbReference type="Pfam" id="PF25406"/>
    </source>
</evidence>
<dbReference type="InterPro" id="IPR011993">
    <property type="entry name" value="PH-like_dom_sf"/>
</dbReference>